<gene>
    <name evidence="4" type="ORF">SAMN06893096_11382</name>
</gene>
<feature type="chain" id="PRO_5012692493" evidence="2">
    <location>
        <begin position="26"/>
        <end position="199"/>
    </location>
</feature>
<accession>A0A239JB83</accession>
<dbReference type="PROSITE" id="PS51257">
    <property type="entry name" value="PROKAR_LIPOPROTEIN"/>
    <property type="match status" value="1"/>
</dbReference>
<keyword evidence="5" id="KW-1185">Reference proteome</keyword>
<feature type="region of interest" description="Disordered" evidence="1">
    <location>
        <begin position="174"/>
        <end position="199"/>
    </location>
</feature>
<proteinExistence type="predicted"/>
<evidence type="ECO:0000256" key="1">
    <source>
        <dbReference type="SAM" id="MobiDB-lite"/>
    </source>
</evidence>
<feature type="domain" description="GerMN" evidence="3">
    <location>
        <begin position="85"/>
        <end position="174"/>
    </location>
</feature>
<dbReference type="AlphaFoldDB" id="A0A239JB83"/>
<sequence>MSAGRWAAAGLLVLLAGCAVPTGGAARAIPASEVPYGLASAAPDPAPSTASDPTVGPGEVYLVDASDALVPRPREVAGATAQERLDVLLDELAAGPTADERDRQLSTALPPKVELSAVELTDGTATVDIAVATDAPAGEASRPAVAQVVLTATSVPGVVAVVLTLDGERVEAPLPSGALTAEPLTRADYAAGPPPAPPS</sequence>
<evidence type="ECO:0000256" key="2">
    <source>
        <dbReference type="SAM" id="SignalP"/>
    </source>
</evidence>
<protein>
    <submittedName>
        <fullName evidence="4">Spore germination protein GerM</fullName>
    </submittedName>
</protein>
<dbReference type="InterPro" id="IPR019606">
    <property type="entry name" value="GerMN"/>
</dbReference>
<dbReference type="RefSeq" id="WP_179224746.1">
    <property type="nucleotide sequence ID" value="NZ_FZOO01000013.1"/>
</dbReference>
<feature type="signal peptide" evidence="2">
    <location>
        <begin position="1"/>
        <end position="25"/>
    </location>
</feature>
<organism evidence="4 5">
    <name type="scientific">Geodermatophilus pulveris</name>
    <dbReference type="NCBI Taxonomy" id="1564159"/>
    <lineage>
        <taxon>Bacteria</taxon>
        <taxon>Bacillati</taxon>
        <taxon>Actinomycetota</taxon>
        <taxon>Actinomycetes</taxon>
        <taxon>Geodermatophilales</taxon>
        <taxon>Geodermatophilaceae</taxon>
        <taxon>Geodermatophilus</taxon>
    </lineage>
</organism>
<name>A0A239JB83_9ACTN</name>
<dbReference type="SMART" id="SM00909">
    <property type="entry name" value="Germane"/>
    <property type="match status" value="1"/>
</dbReference>
<reference evidence="5" key="1">
    <citation type="submission" date="2017-06" db="EMBL/GenBank/DDBJ databases">
        <authorList>
            <person name="Varghese N."/>
            <person name="Submissions S."/>
        </authorList>
    </citation>
    <scope>NUCLEOTIDE SEQUENCE [LARGE SCALE GENOMIC DNA]</scope>
    <source>
        <strain evidence="5">DSM 46839</strain>
    </source>
</reference>
<dbReference type="Proteomes" id="UP000198373">
    <property type="component" value="Unassembled WGS sequence"/>
</dbReference>
<dbReference type="Pfam" id="PF10646">
    <property type="entry name" value="Germane"/>
    <property type="match status" value="1"/>
</dbReference>
<evidence type="ECO:0000313" key="5">
    <source>
        <dbReference type="Proteomes" id="UP000198373"/>
    </source>
</evidence>
<evidence type="ECO:0000313" key="4">
    <source>
        <dbReference type="EMBL" id="SNT03100.1"/>
    </source>
</evidence>
<keyword evidence="2" id="KW-0732">Signal</keyword>
<evidence type="ECO:0000259" key="3">
    <source>
        <dbReference type="SMART" id="SM00909"/>
    </source>
</evidence>
<dbReference type="EMBL" id="FZOO01000013">
    <property type="protein sequence ID" value="SNT03100.1"/>
    <property type="molecule type" value="Genomic_DNA"/>
</dbReference>